<dbReference type="InterPro" id="IPR056768">
    <property type="entry name" value="THU_Piezo"/>
</dbReference>
<evidence type="ECO:0000256" key="1">
    <source>
        <dbReference type="SAM" id="Phobius"/>
    </source>
</evidence>
<dbReference type="WBParaSite" id="maker-PairedContig_212-snap-gene-1.26-mRNA-1">
    <property type="protein sequence ID" value="maker-PairedContig_212-snap-gene-1.26-mRNA-1"/>
    <property type="gene ID" value="maker-PairedContig_212-snap-gene-1.26"/>
</dbReference>
<dbReference type="GO" id="GO:0008381">
    <property type="term" value="F:mechanosensitive monoatomic ion channel activity"/>
    <property type="evidence" value="ECO:0007669"/>
    <property type="project" value="InterPro"/>
</dbReference>
<dbReference type="GO" id="GO:0042391">
    <property type="term" value="P:regulation of membrane potential"/>
    <property type="evidence" value="ECO:0007669"/>
    <property type="project" value="TreeGrafter"/>
</dbReference>
<keyword evidence="1" id="KW-0472">Membrane</keyword>
<dbReference type="PANTHER" id="PTHR13167:SF25">
    <property type="entry name" value="PIEZO-TYPE MECHANOSENSITIVE ION CHANNEL COMPONENT"/>
    <property type="match status" value="1"/>
</dbReference>
<dbReference type="GO" id="GO:0005886">
    <property type="term" value="C:plasma membrane"/>
    <property type="evidence" value="ECO:0007669"/>
    <property type="project" value="TreeGrafter"/>
</dbReference>
<accession>A0A1I8EJ69</accession>
<proteinExistence type="predicted"/>
<evidence type="ECO:0000259" key="3">
    <source>
        <dbReference type="Pfam" id="PF24874"/>
    </source>
</evidence>
<evidence type="ECO:0008006" key="5">
    <source>
        <dbReference type="Google" id="ProtNLM"/>
    </source>
</evidence>
<name>A0A1I8EJ69_WUCBA</name>
<sequence>MISIKSFSQSNFSLFSGTILQDQLIEREMIEQKKQQEKKFKNIKMRTDQIRKDYEKRLSKAGAFVPQTYGQAKRAGDYYMFEYDPSEDVLDEPVETFVPEVTPGASDFNKLDPVQLMHTAVQHDLDLSQTLDAVNSAERIETDEERRMIKAVSDEMKPSQQVVVTELSENEERKFEGQVVAGLRFLQKIFTAALGWSAAFLNRRSREHRYVAYVLGKEKEKLKERLKQPLVDTSRSVFDVRQEFNQQNLRCVTNEKDIERLEDEVENQWQQRNVFLRFVNAVGYCIAAHTDVICYLLAIINHGRCAGIISLPLPLLIFFWGSLTNPRPTKIFWIVMITYTELIVVIKFVAQFGFFSFNSTANIIRTANSVDYLPGILGIRKTDYYAFWDITLLVALFFHRYMLRKLGLWKGTDDMFKASIPLVEISNPTNLNLSDTTQMNVCFSFTWKPVLFSKNIPCHHLRLKIAAPMYIKRIKHFFNTLFNPPVRYIKDLYPFMFLMDVLCFFVVSFGFSSFDYGGTGSVVRDISSNRVPITFVIMLIVISLMIIIDRAFYLRKAVKCKFLYQLVVVIFLHVWIFFVLPQITYKPSWLNKTAQFLYFIKCIYLLISAWQIRNGYPTLCAGNLITHAYGITNMIFFKLQIYGRSILVRVTYGH</sequence>
<dbReference type="GO" id="GO:0071260">
    <property type="term" value="P:cellular response to mechanical stimulus"/>
    <property type="evidence" value="ECO:0007669"/>
    <property type="project" value="TreeGrafter"/>
</dbReference>
<feature type="transmembrane region" description="Helical" evidence="1">
    <location>
        <begin position="492"/>
        <end position="511"/>
    </location>
</feature>
<dbReference type="GO" id="GO:0005261">
    <property type="term" value="F:monoatomic cation channel activity"/>
    <property type="evidence" value="ECO:0007669"/>
    <property type="project" value="TreeGrafter"/>
</dbReference>
<keyword evidence="1" id="KW-0812">Transmembrane</keyword>
<feature type="transmembrane region" description="Helical" evidence="1">
    <location>
        <begin position="331"/>
        <end position="350"/>
    </location>
</feature>
<keyword evidence="1" id="KW-1133">Transmembrane helix</keyword>
<evidence type="ECO:0000259" key="2">
    <source>
        <dbReference type="Pfam" id="PF23188"/>
    </source>
</evidence>
<feature type="domain" description="Piezo THU9 and anchor" evidence="3">
    <location>
        <begin position="490"/>
        <end position="639"/>
    </location>
</feature>
<reference evidence="4" key="1">
    <citation type="submission" date="2016-11" db="UniProtKB">
        <authorList>
            <consortium name="WormBaseParasite"/>
        </authorList>
    </citation>
    <scope>IDENTIFICATION</scope>
    <source>
        <strain evidence="4">pt0022</strain>
    </source>
</reference>
<dbReference type="InterPro" id="IPR027272">
    <property type="entry name" value="Piezo"/>
</dbReference>
<dbReference type="GO" id="GO:0050982">
    <property type="term" value="P:detection of mechanical stimulus"/>
    <property type="evidence" value="ECO:0007669"/>
    <property type="project" value="TreeGrafter"/>
</dbReference>
<dbReference type="Pfam" id="PF23188">
    <property type="entry name" value="THU_Piezo1"/>
    <property type="match status" value="1"/>
</dbReference>
<organism evidence="4">
    <name type="scientific">Wuchereria bancrofti</name>
    <dbReference type="NCBI Taxonomy" id="6293"/>
    <lineage>
        <taxon>Eukaryota</taxon>
        <taxon>Metazoa</taxon>
        <taxon>Ecdysozoa</taxon>
        <taxon>Nematoda</taxon>
        <taxon>Chromadorea</taxon>
        <taxon>Rhabditida</taxon>
        <taxon>Spirurina</taxon>
        <taxon>Spiruromorpha</taxon>
        <taxon>Filarioidea</taxon>
        <taxon>Onchocercidae</taxon>
        <taxon>Wuchereria</taxon>
    </lineage>
</organism>
<dbReference type="AlphaFoldDB" id="A0A1I8EJ69"/>
<dbReference type="Pfam" id="PF24874">
    <property type="entry name" value="Piezo_THU9_anchor"/>
    <property type="match status" value="1"/>
</dbReference>
<feature type="domain" description="Piezo transmembrane helical unit" evidence="2">
    <location>
        <begin position="288"/>
        <end position="410"/>
    </location>
</feature>
<feature type="transmembrane region" description="Helical" evidence="1">
    <location>
        <begin position="562"/>
        <end position="583"/>
    </location>
</feature>
<feature type="transmembrane region" description="Helical" evidence="1">
    <location>
        <begin position="531"/>
        <end position="553"/>
    </location>
</feature>
<dbReference type="PANTHER" id="PTHR13167">
    <property type="entry name" value="PIEZO-TYPE MECHANOSENSITIVE ION CHANNEL COMPONENT"/>
    <property type="match status" value="1"/>
</dbReference>
<feature type="transmembrane region" description="Helical" evidence="1">
    <location>
        <begin position="384"/>
        <end position="403"/>
    </location>
</feature>
<dbReference type="STRING" id="6293.A0A1I8EJ69"/>
<feature type="transmembrane region" description="Helical" evidence="1">
    <location>
        <begin position="306"/>
        <end position="324"/>
    </location>
</feature>
<evidence type="ECO:0000313" key="4">
    <source>
        <dbReference type="WBParaSite" id="maker-PairedContig_212-snap-gene-1.26-mRNA-1"/>
    </source>
</evidence>
<feature type="transmembrane region" description="Helical" evidence="1">
    <location>
        <begin position="595"/>
        <end position="612"/>
    </location>
</feature>
<feature type="transmembrane region" description="Helical" evidence="1">
    <location>
        <begin position="278"/>
        <end position="300"/>
    </location>
</feature>
<dbReference type="InterPro" id="IPR056770">
    <property type="entry name" value="Piezo_THU9_anchor"/>
</dbReference>
<protein>
    <recommendedName>
        <fullName evidence="5">Piezo domain-containing protein</fullName>
    </recommendedName>
</protein>